<dbReference type="PANTHER" id="PTHR12436:SF3">
    <property type="entry name" value="GERMINAL-CENTER ASSOCIATED NUCLEAR PROTEIN"/>
    <property type="match status" value="1"/>
</dbReference>
<protein>
    <recommendedName>
        <fullName evidence="1">SAC3/GANP/THP3 conserved domain-containing protein</fullName>
    </recommendedName>
</protein>
<organism evidence="2 3">
    <name type="scientific">Neocallimastix californiae</name>
    <dbReference type="NCBI Taxonomy" id="1754190"/>
    <lineage>
        <taxon>Eukaryota</taxon>
        <taxon>Fungi</taxon>
        <taxon>Fungi incertae sedis</taxon>
        <taxon>Chytridiomycota</taxon>
        <taxon>Chytridiomycota incertae sedis</taxon>
        <taxon>Neocallimastigomycetes</taxon>
        <taxon>Neocallimastigales</taxon>
        <taxon>Neocallimastigaceae</taxon>
        <taxon>Neocallimastix</taxon>
    </lineage>
</organism>
<gene>
    <name evidence="2" type="ORF">LY90DRAFT_412082</name>
</gene>
<keyword evidence="3" id="KW-1185">Reference proteome</keyword>
<dbReference type="Proteomes" id="UP000193920">
    <property type="component" value="Unassembled WGS sequence"/>
</dbReference>
<evidence type="ECO:0000259" key="1">
    <source>
        <dbReference type="Pfam" id="PF03399"/>
    </source>
</evidence>
<evidence type="ECO:0000313" key="2">
    <source>
        <dbReference type="EMBL" id="ORY54654.1"/>
    </source>
</evidence>
<proteinExistence type="predicted"/>
<comment type="caution">
    <text evidence="2">The sequence shown here is derived from an EMBL/GenBank/DDBJ whole genome shotgun (WGS) entry which is preliminary data.</text>
</comment>
<feature type="domain" description="SAC3/GANP/THP3 conserved" evidence="1">
    <location>
        <begin position="40"/>
        <end position="338"/>
    </location>
</feature>
<dbReference type="GO" id="GO:0005737">
    <property type="term" value="C:cytoplasm"/>
    <property type="evidence" value="ECO:0007669"/>
    <property type="project" value="TreeGrafter"/>
</dbReference>
<dbReference type="Pfam" id="PF03399">
    <property type="entry name" value="SAC3_GANP"/>
    <property type="match status" value="1"/>
</dbReference>
<reference evidence="2 3" key="1">
    <citation type="submission" date="2016-08" db="EMBL/GenBank/DDBJ databases">
        <title>A Parts List for Fungal Cellulosomes Revealed by Comparative Genomics.</title>
        <authorList>
            <consortium name="DOE Joint Genome Institute"/>
            <person name="Haitjema C.H."/>
            <person name="Gilmore S.P."/>
            <person name="Henske J.K."/>
            <person name="Solomon K.V."/>
            <person name="De Groot R."/>
            <person name="Kuo A."/>
            <person name="Mondo S.J."/>
            <person name="Salamov A.A."/>
            <person name="Labutti K."/>
            <person name="Zhao Z."/>
            <person name="Chiniquy J."/>
            <person name="Barry K."/>
            <person name="Brewer H.M."/>
            <person name="Purvine S.O."/>
            <person name="Wright A.T."/>
            <person name="Boxma B."/>
            <person name="Van Alen T."/>
            <person name="Hackstein J.H."/>
            <person name="Baker S.E."/>
            <person name="Grigoriev I.V."/>
            <person name="O'Malley M.A."/>
        </authorList>
    </citation>
    <scope>NUCLEOTIDE SEQUENCE [LARGE SCALE GENOMIC DNA]</scope>
    <source>
        <strain evidence="2 3">G1</strain>
    </source>
</reference>
<sequence>MKKEREQLRKYYIKQGLIDDPDKPRRLEDAIPFVGECQDMCPEFERYEREYQKNLDKFEIEISTDEISYIDHLKAVKRYQRSDAGKEQPLPCDVRPPPVLKKTLNYLVNNIIMNYGIEATHSFVRDRTRSIRQDFSLQNIRDKSAVDAHERIARYHILCLHQLCEKEGFSVKQEIEQLFKVLQSLQEFYDEGKEKNIKYPNEPEFRAYYIIGHIFDSDIVRKAELYSKDVFFHPLVQLALDFQSYTESGIKRSAGSLNLYTRVFKRLFSPETPYLMACLMEIHFITIRKLSLIAMNDAVKFKYNALPPYPAEKLKDLLGFDTIDDLLDILRAYSIKIEEVNNNYGIIFDKKKSLIGILFNY</sequence>
<dbReference type="GO" id="GO:0006406">
    <property type="term" value="P:mRNA export from nucleus"/>
    <property type="evidence" value="ECO:0007669"/>
    <property type="project" value="TreeGrafter"/>
</dbReference>
<accession>A0A1Y2D683</accession>
<dbReference type="GO" id="GO:0070390">
    <property type="term" value="C:transcription export complex 2"/>
    <property type="evidence" value="ECO:0007669"/>
    <property type="project" value="TreeGrafter"/>
</dbReference>
<name>A0A1Y2D683_9FUNG</name>
<dbReference type="Gene3D" id="1.25.40.990">
    <property type="match status" value="1"/>
</dbReference>
<dbReference type="InterPro" id="IPR045107">
    <property type="entry name" value="SAC3/GANP/THP3"/>
</dbReference>
<evidence type="ECO:0000313" key="3">
    <source>
        <dbReference type="Proteomes" id="UP000193920"/>
    </source>
</evidence>
<dbReference type="AlphaFoldDB" id="A0A1Y2D683"/>
<dbReference type="STRING" id="1754190.A0A1Y2D683"/>
<dbReference type="InterPro" id="IPR005062">
    <property type="entry name" value="SAC3/GANP/THP3_conserved"/>
</dbReference>
<dbReference type="EMBL" id="MCOG01000083">
    <property type="protein sequence ID" value="ORY54654.1"/>
    <property type="molecule type" value="Genomic_DNA"/>
</dbReference>
<dbReference type="OrthoDB" id="264795at2759"/>
<dbReference type="PANTHER" id="PTHR12436">
    <property type="entry name" value="80 KDA MCM3-ASSOCIATED PROTEIN"/>
    <property type="match status" value="1"/>
</dbReference>